<reference evidence="4" key="1">
    <citation type="journal article" date="2020" name="Stud. Mycol.">
        <title>101 Dothideomycetes genomes: a test case for predicting lifestyles and emergence of pathogens.</title>
        <authorList>
            <person name="Haridas S."/>
            <person name="Albert R."/>
            <person name="Binder M."/>
            <person name="Bloem J."/>
            <person name="Labutti K."/>
            <person name="Salamov A."/>
            <person name="Andreopoulos B."/>
            <person name="Baker S."/>
            <person name="Barry K."/>
            <person name="Bills G."/>
            <person name="Bluhm B."/>
            <person name="Cannon C."/>
            <person name="Castanera R."/>
            <person name="Culley D."/>
            <person name="Daum C."/>
            <person name="Ezra D."/>
            <person name="Gonzalez J."/>
            <person name="Henrissat B."/>
            <person name="Kuo A."/>
            <person name="Liang C."/>
            <person name="Lipzen A."/>
            <person name="Lutzoni F."/>
            <person name="Magnuson J."/>
            <person name="Mondo S."/>
            <person name="Nolan M."/>
            <person name="Ohm R."/>
            <person name="Pangilinan J."/>
            <person name="Park H.-J."/>
            <person name="Ramirez L."/>
            <person name="Alfaro M."/>
            <person name="Sun H."/>
            <person name="Tritt A."/>
            <person name="Yoshinaga Y."/>
            <person name="Zwiers L.-H."/>
            <person name="Turgeon B."/>
            <person name="Goodwin S."/>
            <person name="Spatafora J."/>
            <person name="Crous P."/>
            <person name="Grigoriev I."/>
        </authorList>
    </citation>
    <scope>NUCLEOTIDE SEQUENCE</scope>
    <source>
        <strain evidence="4">CBS 473.64</strain>
    </source>
</reference>
<dbReference type="PANTHER" id="PTHR30344">
    <property type="entry name" value="6-PHOSPHOGLUCONOLACTONASE-RELATED"/>
    <property type="match status" value="1"/>
</dbReference>
<dbReference type="PANTHER" id="PTHR30344:SF1">
    <property type="entry name" value="6-PHOSPHOGLUCONOLACTONASE"/>
    <property type="match status" value="1"/>
</dbReference>
<keyword evidence="3" id="KW-0732">Signal</keyword>
<evidence type="ECO:0000256" key="1">
    <source>
        <dbReference type="ARBA" id="ARBA00005564"/>
    </source>
</evidence>
<dbReference type="OrthoDB" id="9972196at2759"/>
<dbReference type="InterPro" id="IPR019405">
    <property type="entry name" value="Lactonase_7-beta_prop"/>
</dbReference>
<feature type="region of interest" description="Disordered" evidence="2">
    <location>
        <begin position="721"/>
        <end position="779"/>
    </location>
</feature>
<accession>A0A6A6SB58</accession>
<dbReference type="SUPFAM" id="SSF51004">
    <property type="entry name" value="C-terminal (heme d1) domain of cytochrome cd1-nitrite reductase"/>
    <property type="match status" value="1"/>
</dbReference>
<dbReference type="EMBL" id="MU006778">
    <property type="protein sequence ID" value="KAF2645019.1"/>
    <property type="molecule type" value="Genomic_DNA"/>
</dbReference>
<feature type="region of interest" description="Disordered" evidence="2">
    <location>
        <begin position="471"/>
        <end position="512"/>
    </location>
</feature>
<organism evidence="4 5">
    <name type="scientific">Massarina eburnea CBS 473.64</name>
    <dbReference type="NCBI Taxonomy" id="1395130"/>
    <lineage>
        <taxon>Eukaryota</taxon>
        <taxon>Fungi</taxon>
        <taxon>Dikarya</taxon>
        <taxon>Ascomycota</taxon>
        <taxon>Pezizomycotina</taxon>
        <taxon>Dothideomycetes</taxon>
        <taxon>Pleosporomycetidae</taxon>
        <taxon>Pleosporales</taxon>
        <taxon>Massarineae</taxon>
        <taxon>Massarinaceae</taxon>
        <taxon>Massarina</taxon>
    </lineage>
</organism>
<keyword evidence="5" id="KW-1185">Reference proteome</keyword>
<feature type="compositionally biased region" description="Polar residues" evidence="2">
    <location>
        <begin position="721"/>
        <end position="733"/>
    </location>
</feature>
<dbReference type="InterPro" id="IPR015943">
    <property type="entry name" value="WD40/YVTN_repeat-like_dom_sf"/>
</dbReference>
<dbReference type="InterPro" id="IPR016193">
    <property type="entry name" value="Cytidine_deaminase-like"/>
</dbReference>
<feature type="compositionally biased region" description="Pro residues" evidence="2">
    <location>
        <begin position="760"/>
        <end position="773"/>
    </location>
</feature>
<evidence type="ECO:0000313" key="4">
    <source>
        <dbReference type="EMBL" id="KAF2645019.1"/>
    </source>
</evidence>
<dbReference type="Gene3D" id="2.130.10.10">
    <property type="entry name" value="YVTN repeat-like/Quinoprotein amine dehydrogenase"/>
    <property type="match status" value="1"/>
</dbReference>
<dbReference type="Pfam" id="PF10282">
    <property type="entry name" value="Lactonase"/>
    <property type="match status" value="1"/>
</dbReference>
<dbReference type="GO" id="GO:0006139">
    <property type="term" value="P:nucleobase-containing compound metabolic process"/>
    <property type="evidence" value="ECO:0007669"/>
    <property type="project" value="UniProtKB-ARBA"/>
</dbReference>
<sequence length="859" mass="91948">MLSSSSILVPLFASFATAANLWATHYSGTANWLTFNGSSLKLTTQSKTNNLMPSWITFDAPGKALYIPDENYNSATGTLVSFSVGANGAITQTGKATTPKSAVATTLYGGSDGKGFIVNAHYDASTLTTFKLPLNNGQPLQTLRFTMASKGPNSRQDVPHPHHAFTDPTGAFVLVPDLGADLIRIFSIDSSSGNLTECGAGKAPAGAGPRHGTFWAPAGANSRISRVPAGLILFVANELGNSISGYTVAYPSGSGGCLSLTVKQTLNPYQNGGAAPKGTKVAEVRTKDNFAYIANRNDKKYGAKEDSITQYSIASDGTLTWTDVTSSYSWYPRTFDINKAGDYVAIGGQTTANVAIVKRDTTTGKLGPKVADLRIGTTGTAENEDGILTTANQTRELQSPFEYSKHSMKTDHYKNLCLEQAALSPLCYRHGCIVVRGGKVIGQGFNDHRAGFSGGALKNGRLPVRSDGAALSELKKRHKPKRELKDPPENHVTSTLASSENMSGGGGALANTPLSMHSEMMAIHSALSASSTMASTSVSSKKPYFKLSGDSKRKARLRRDAVKAYVETACKAAFAQSPTEKHFVKEEKENVAAPLGKSLEKHRMKNKKVHREVASQYTGQQHHINKRRQSARKLPMSGTITASCHCTFPNDKPSTSYSSDTSVSTKGSRKPPISEISKSCKKPMLVPKGNARSSHTIADRTKHPRLNGADLYVARLGWQTTNTNTDSHSNKPNPSHAITKPPSPPHKPPTGSLHDELLNPHPPPAPTPPPPTPPEKHPSVLVSRPCYRCISYMHSVGIKRVFWTTDSGEWECAKVRDLVDALDSLGKGESVDGVAAALGRVFVTKHEVLMVRRGLGGDG</sequence>
<feature type="region of interest" description="Disordered" evidence="2">
    <location>
        <begin position="615"/>
        <end position="634"/>
    </location>
</feature>
<gene>
    <name evidence="4" type="ORF">P280DRAFT_496126</name>
</gene>
<dbReference type="Proteomes" id="UP000799753">
    <property type="component" value="Unassembled WGS sequence"/>
</dbReference>
<evidence type="ECO:0000256" key="2">
    <source>
        <dbReference type="SAM" id="MobiDB-lite"/>
    </source>
</evidence>
<protein>
    <submittedName>
        <fullName evidence="4">Putative isomerase YbhE</fullName>
    </submittedName>
</protein>
<dbReference type="SUPFAM" id="SSF53927">
    <property type="entry name" value="Cytidine deaminase-like"/>
    <property type="match status" value="1"/>
</dbReference>
<dbReference type="InterPro" id="IPR050282">
    <property type="entry name" value="Cycloisomerase_2"/>
</dbReference>
<evidence type="ECO:0000256" key="3">
    <source>
        <dbReference type="SAM" id="SignalP"/>
    </source>
</evidence>
<feature type="signal peptide" evidence="3">
    <location>
        <begin position="1"/>
        <end position="18"/>
    </location>
</feature>
<feature type="compositionally biased region" description="Low complexity" evidence="2">
    <location>
        <begin position="654"/>
        <end position="666"/>
    </location>
</feature>
<feature type="chain" id="PRO_5025384694" evidence="3">
    <location>
        <begin position="19"/>
        <end position="859"/>
    </location>
</feature>
<dbReference type="GO" id="GO:0016853">
    <property type="term" value="F:isomerase activity"/>
    <property type="evidence" value="ECO:0007669"/>
    <property type="project" value="UniProtKB-KW"/>
</dbReference>
<name>A0A6A6SB58_9PLEO</name>
<dbReference type="GO" id="GO:0017057">
    <property type="term" value="F:6-phosphogluconolactonase activity"/>
    <property type="evidence" value="ECO:0007669"/>
    <property type="project" value="TreeGrafter"/>
</dbReference>
<dbReference type="Gene3D" id="3.40.140.10">
    <property type="entry name" value="Cytidine Deaminase, domain 2"/>
    <property type="match status" value="1"/>
</dbReference>
<feature type="compositionally biased region" description="Polar residues" evidence="2">
    <location>
        <begin position="491"/>
        <end position="502"/>
    </location>
</feature>
<dbReference type="AlphaFoldDB" id="A0A6A6SB58"/>
<dbReference type="InterPro" id="IPR011048">
    <property type="entry name" value="Haem_d1_sf"/>
</dbReference>
<evidence type="ECO:0000313" key="5">
    <source>
        <dbReference type="Proteomes" id="UP000799753"/>
    </source>
</evidence>
<proteinExistence type="inferred from homology"/>
<keyword evidence="4" id="KW-0413">Isomerase</keyword>
<feature type="region of interest" description="Disordered" evidence="2">
    <location>
        <begin position="651"/>
        <end position="704"/>
    </location>
</feature>
<comment type="similarity">
    <text evidence="1">Belongs to the cycloisomerase 2 family.</text>
</comment>